<dbReference type="EMBL" id="UYJE01007947">
    <property type="protein sequence ID" value="VDI59527.1"/>
    <property type="molecule type" value="Genomic_DNA"/>
</dbReference>
<sequence length="169" mass="19448">MSQFQKESPEYVPVPEEPPMEVVQEVLEQVSRRLLTDSDLDSSFSFLKIPTSLATFFHSLLGHSVGEVMLRDRQDDGDILQQHWPLFLRSTGNCGLTVEEGKVLDQLRNLTNLVTTMSSQIQGLRQQGEKIRALKTDCRCYDSCTRFGSRRPYARTYIRSHRPQTPMRN</sequence>
<protein>
    <submittedName>
        <fullName evidence="1">Uncharacterized protein</fullName>
    </submittedName>
</protein>
<organism evidence="1 2">
    <name type="scientific">Mytilus galloprovincialis</name>
    <name type="common">Mediterranean mussel</name>
    <dbReference type="NCBI Taxonomy" id="29158"/>
    <lineage>
        <taxon>Eukaryota</taxon>
        <taxon>Metazoa</taxon>
        <taxon>Spiralia</taxon>
        <taxon>Lophotrochozoa</taxon>
        <taxon>Mollusca</taxon>
        <taxon>Bivalvia</taxon>
        <taxon>Autobranchia</taxon>
        <taxon>Pteriomorphia</taxon>
        <taxon>Mytilida</taxon>
        <taxon>Mytiloidea</taxon>
        <taxon>Mytilidae</taxon>
        <taxon>Mytilinae</taxon>
        <taxon>Mytilus</taxon>
    </lineage>
</organism>
<name>A0A8B6G6K8_MYTGA</name>
<proteinExistence type="predicted"/>
<evidence type="ECO:0000313" key="2">
    <source>
        <dbReference type="Proteomes" id="UP000596742"/>
    </source>
</evidence>
<reference evidence="1" key="1">
    <citation type="submission" date="2018-11" db="EMBL/GenBank/DDBJ databases">
        <authorList>
            <person name="Alioto T."/>
            <person name="Alioto T."/>
        </authorList>
    </citation>
    <scope>NUCLEOTIDE SEQUENCE</scope>
</reference>
<dbReference type="Proteomes" id="UP000596742">
    <property type="component" value="Unassembled WGS sequence"/>
</dbReference>
<comment type="caution">
    <text evidence="1">The sequence shown here is derived from an EMBL/GenBank/DDBJ whole genome shotgun (WGS) entry which is preliminary data.</text>
</comment>
<accession>A0A8B6G6K8</accession>
<keyword evidence="2" id="KW-1185">Reference proteome</keyword>
<evidence type="ECO:0000313" key="1">
    <source>
        <dbReference type="EMBL" id="VDI59527.1"/>
    </source>
</evidence>
<dbReference type="AlphaFoldDB" id="A0A8B6G6K8"/>
<gene>
    <name evidence="1" type="ORF">MGAL_10B044138</name>
</gene>